<feature type="non-terminal residue" evidence="1">
    <location>
        <position position="1"/>
    </location>
</feature>
<protein>
    <recommendedName>
        <fullName evidence="3">DDE Tnp4 domain-containing protein</fullName>
    </recommendedName>
</protein>
<gene>
    <name evidence="1" type="ORF">CR513_58528</name>
</gene>
<dbReference type="InterPro" id="IPR045249">
    <property type="entry name" value="HARBI1-like"/>
</dbReference>
<keyword evidence="2" id="KW-1185">Reference proteome</keyword>
<sequence length="222" mass="25813">MDEQVTKFLHIIGHNSVLHAIIALEREFIVQPSGRVVSPQILNNSQFYPFFKDCLGVMDDTHIRAKVLRVEAPQYCGKKYYPMQNVFVACDFDMKFTCILTGWEDTTFDSRILRDALTREDPIIILELVYCMSSLLLKLLYIGKYYLVDVDFMFKRQILTSYRVFPIIANGMESYYPFETTRNIVVTCCILYKILISMDNDDSLIAEVNNELLERDANISHT</sequence>
<reference evidence="1" key="1">
    <citation type="submission" date="2018-05" db="EMBL/GenBank/DDBJ databases">
        <title>Draft genome of Mucuna pruriens seed.</title>
        <authorList>
            <person name="Nnadi N.E."/>
            <person name="Vos R."/>
            <person name="Hasami M.H."/>
            <person name="Devisetty U.K."/>
            <person name="Aguiy J.C."/>
        </authorList>
    </citation>
    <scope>NUCLEOTIDE SEQUENCE [LARGE SCALE GENOMIC DNA]</scope>
    <source>
        <strain evidence="1">JCA_2017</strain>
    </source>
</reference>
<comment type="caution">
    <text evidence="1">The sequence shown here is derived from an EMBL/GenBank/DDBJ whole genome shotgun (WGS) entry which is preliminary data.</text>
</comment>
<dbReference type="EMBL" id="QJKJ01015097">
    <property type="protein sequence ID" value="RDX63081.1"/>
    <property type="molecule type" value="Genomic_DNA"/>
</dbReference>
<dbReference type="PANTHER" id="PTHR22930:SF268">
    <property type="entry name" value="NUCLEASE HARBI1"/>
    <property type="match status" value="1"/>
</dbReference>
<dbReference type="PANTHER" id="PTHR22930">
    <property type="match status" value="1"/>
</dbReference>
<dbReference type="Proteomes" id="UP000257109">
    <property type="component" value="Unassembled WGS sequence"/>
</dbReference>
<evidence type="ECO:0000313" key="2">
    <source>
        <dbReference type="Proteomes" id="UP000257109"/>
    </source>
</evidence>
<organism evidence="1 2">
    <name type="scientific">Mucuna pruriens</name>
    <name type="common">Velvet bean</name>
    <name type="synonym">Dolichos pruriens</name>
    <dbReference type="NCBI Taxonomy" id="157652"/>
    <lineage>
        <taxon>Eukaryota</taxon>
        <taxon>Viridiplantae</taxon>
        <taxon>Streptophyta</taxon>
        <taxon>Embryophyta</taxon>
        <taxon>Tracheophyta</taxon>
        <taxon>Spermatophyta</taxon>
        <taxon>Magnoliopsida</taxon>
        <taxon>eudicotyledons</taxon>
        <taxon>Gunneridae</taxon>
        <taxon>Pentapetalae</taxon>
        <taxon>rosids</taxon>
        <taxon>fabids</taxon>
        <taxon>Fabales</taxon>
        <taxon>Fabaceae</taxon>
        <taxon>Papilionoideae</taxon>
        <taxon>50 kb inversion clade</taxon>
        <taxon>NPAAA clade</taxon>
        <taxon>indigoferoid/millettioid clade</taxon>
        <taxon>Phaseoleae</taxon>
        <taxon>Mucuna</taxon>
    </lineage>
</organism>
<evidence type="ECO:0008006" key="3">
    <source>
        <dbReference type="Google" id="ProtNLM"/>
    </source>
</evidence>
<proteinExistence type="predicted"/>
<name>A0A371EAP1_MUCPR</name>
<evidence type="ECO:0000313" key="1">
    <source>
        <dbReference type="EMBL" id="RDX63081.1"/>
    </source>
</evidence>
<dbReference type="AlphaFoldDB" id="A0A371EAP1"/>
<dbReference type="OrthoDB" id="1851308at2759"/>
<accession>A0A371EAP1</accession>